<dbReference type="Gene3D" id="2.30.38.10">
    <property type="entry name" value="Luciferase, Domain 3"/>
    <property type="match status" value="1"/>
</dbReference>
<dbReference type="GO" id="GO:0016874">
    <property type="term" value="F:ligase activity"/>
    <property type="evidence" value="ECO:0007669"/>
    <property type="project" value="UniProtKB-KW"/>
</dbReference>
<reference evidence="8 9" key="1">
    <citation type="journal article" date="2013" name="BMC Genomics">
        <title>Genomics-driven discovery of the pneumocandin biosynthetic gene cluster in the fungus Glarea lozoyensis.</title>
        <authorList>
            <person name="Chen L."/>
            <person name="Yue Q."/>
            <person name="Zhang X."/>
            <person name="Xiang M."/>
            <person name="Wang C."/>
            <person name="Li S."/>
            <person name="Che Y."/>
            <person name="Ortiz-Lopez F.J."/>
            <person name="Bills G.F."/>
            <person name="Liu X."/>
            <person name="An Z."/>
        </authorList>
    </citation>
    <scope>NUCLEOTIDE SEQUENCE [LARGE SCALE GENOMIC DNA]</scope>
    <source>
        <strain evidence="9">ATCC 20868 / MF5171</strain>
    </source>
</reference>
<dbReference type="EMBL" id="KE145369">
    <property type="protein sequence ID" value="EPE28211.1"/>
    <property type="molecule type" value="Genomic_DNA"/>
</dbReference>
<dbReference type="InterPro" id="IPR020845">
    <property type="entry name" value="AMP-binding_CS"/>
</dbReference>
<dbReference type="SUPFAM" id="SSF51735">
    <property type="entry name" value="NAD(P)-binding Rossmann-fold domains"/>
    <property type="match status" value="1"/>
</dbReference>
<feature type="domain" description="Thioester reductase (TE)" evidence="7">
    <location>
        <begin position="649"/>
        <end position="884"/>
    </location>
</feature>
<evidence type="ECO:0000313" key="8">
    <source>
        <dbReference type="EMBL" id="EPE28211.1"/>
    </source>
</evidence>
<dbReference type="STRING" id="1116229.S3D877"/>
<dbReference type="Gene3D" id="3.40.50.980">
    <property type="match status" value="2"/>
</dbReference>
<dbReference type="Pfam" id="PF00550">
    <property type="entry name" value="PP-binding"/>
    <property type="match status" value="1"/>
</dbReference>
<proteinExistence type="inferred from homology"/>
<dbReference type="AlphaFoldDB" id="S3D877"/>
<dbReference type="InterPro" id="IPR036291">
    <property type="entry name" value="NAD(P)-bd_dom_sf"/>
</dbReference>
<dbReference type="Pfam" id="PF00501">
    <property type="entry name" value="AMP-binding"/>
    <property type="match status" value="1"/>
</dbReference>
<dbReference type="eggNOG" id="KOG1178">
    <property type="taxonomic scope" value="Eukaryota"/>
</dbReference>
<evidence type="ECO:0000313" key="9">
    <source>
        <dbReference type="Proteomes" id="UP000016922"/>
    </source>
</evidence>
<keyword evidence="3" id="KW-0436">Ligase</keyword>
<dbReference type="InterPro" id="IPR010071">
    <property type="entry name" value="AA_adenyl_dom"/>
</dbReference>
<dbReference type="RefSeq" id="XP_008085570.1">
    <property type="nucleotide sequence ID" value="XM_008087379.1"/>
</dbReference>
<dbReference type="GeneID" id="19464057"/>
<dbReference type="FunFam" id="3.40.50.980:FF:000001">
    <property type="entry name" value="Non-ribosomal peptide synthetase"/>
    <property type="match status" value="1"/>
</dbReference>
<dbReference type="InterPro" id="IPR009081">
    <property type="entry name" value="PP-bd_ACP"/>
</dbReference>
<evidence type="ECO:0000259" key="7">
    <source>
        <dbReference type="Pfam" id="PF07993"/>
    </source>
</evidence>
<keyword evidence="2" id="KW-0597">Phosphoprotein</keyword>
<dbReference type="NCBIfam" id="TIGR01733">
    <property type="entry name" value="AA-adenyl-dom"/>
    <property type="match status" value="1"/>
</dbReference>
<gene>
    <name evidence="8" type="ORF">GLAREA_05002</name>
</gene>
<evidence type="ECO:0000256" key="4">
    <source>
        <dbReference type="ARBA" id="ARBA00029454"/>
    </source>
</evidence>
<dbReference type="InterPro" id="IPR013120">
    <property type="entry name" value="FAR_NAD-bd"/>
</dbReference>
<evidence type="ECO:0000256" key="1">
    <source>
        <dbReference type="ARBA" id="ARBA00022450"/>
    </source>
</evidence>
<dbReference type="SUPFAM" id="SSF56801">
    <property type="entry name" value="Acetyl-CoA synthetase-like"/>
    <property type="match status" value="1"/>
</dbReference>
<dbReference type="CDD" id="cd05235">
    <property type="entry name" value="SDR_e1"/>
    <property type="match status" value="1"/>
</dbReference>
<comment type="similarity">
    <text evidence="4">Belongs to the NRP synthetase family.</text>
</comment>
<name>S3D877_GLAL2</name>
<dbReference type="Pfam" id="PF07993">
    <property type="entry name" value="NAD_binding_4"/>
    <property type="match status" value="1"/>
</dbReference>
<dbReference type="PANTHER" id="PTHR44845:SF6">
    <property type="entry name" value="BETA-ALANINE-ACTIVATING ENZYME"/>
    <property type="match status" value="1"/>
</dbReference>
<keyword evidence="9" id="KW-1185">Reference proteome</keyword>
<keyword evidence="1" id="KW-0596">Phosphopantetheine</keyword>
<dbReference type="HOGENOM" id="CLU_000022_2_17_1"/>
<feature type="domain" description="AMP-dependent synthetase/ligase" evidence="5">
    <location>
        <begin position="28"/>
        <end position="372"/>
    </location>
</feature>
<dbReference type="Gene3D" id="3.30.300.30">
    <property type="match status" value="1"/>
</dbReference>
<dbReference type="OrthoDB" id="408177at2759"/>
<dbReference type="NCBIfam" id="TIGR01746">
    <property type="entry name" value="Thioester-redct"/>
    <property type="match status" value="1"/>
</dbReference>
<dbReference type="InterPro" id="IPR000873">
    <property type="entry name" value="AMP-dep_synth/lig_dom"/>
</dbReference>
<protein>
    <submittedName>
        <fullName evidence="8">Acetyl-CoA synthetase-like protein</fullName>
    </submittedName>
</protein>
<organism evidence="8 9">
    <name type="scientific">Glarea lozoyensis (strain ATCC 20868 / MF5171)</name>
    <dbReference type="NCBI Taxonomy" id="1116229"/>
    <lineage>
        <taxon>Eukaryota</taxon>
        <taxon>Fungi</taxon>
        <taxon>Dikarya</taxon>
        <taxon>Ascomycota</taxon>
        <taxon>Pezizomycotina</taxon>
        <taxon>Leotiomycetes</taxon>
        <taxon>Helotiales</taxon>
        <taxon>Helotiaceae</taxon>
        <taxon>Glarea</taxon>
    </lineage>
</organism>
<evidence type="ECO:0000256" key="2">
    <source>
        <dbReference type="ARBA" id="ARBA00022553"/>
    </source>
</evidence>
<dbReference type="CDD" id="cd05930">
    <property type="entry name" value="A_NRPS"/>
    <property type="match status" value="1"/>
</dbReference>
<dbReference type="InterPro" id="IPR045851">
    <property type="entry name" value="AMP-bd_C_sf"/>
</dbReference>
<dbReference type="InterPro" id="IPR010080">
    <property type="entry name" value="Thioester_reductase-like_dom"/>
</dbReference>
<evidence type="ECO:0000259" key="5">
    <source>
        <dbReference type="Pfam" id="PF00501"/>
    </source>
</evidence>
<dbReference type="Proteomes" id="UP000016922">
    <property type="component" value="Unassembled WGS sequence"/>
</dbReference>
<dbReference type="Gene3D" id="3.40.50.720">
    <property type="entry name" value="NAD(P)-binding Rossmann-like Domain"/>
    <property type="match status" value="1"/>
</dbReference>
<evidence type="ECO:0000256" key="3">
    <source>
        <dbReference type="ARBA" id="ARBA00022598"/>
    </source>
</evidence>
<dbReference type="PANTHER" id="PTHR44845">
    <property type="entry name" value="CARRIER DOMAIN-CONTAINING PROTEIN"/>
    <property type="match status" value="1"/>
</dbReference>
<evidence type="ECO:0000259" key="6">
    <source>
        <dbReference type="Pfam" id="PF00550"/>
    </source>
</evidence>
<dbReference type="PROSITE" id="PS00455">
    <property type="entry name" value="AMP_BINDING"/>
    <property type="match status" value="1"/>
</dbReference>
<accession>S3D877</accession>
<dbReference type="OMA" id="QWTAESM"/>
<feature type="domain" description="Carrier" evidence="6">
    <location>
        <begin position="541"/>
        <end position="605"/>
    </location>
</feature>
<dbReference type="KEGG" id="glz:GLAREA_05002"/>
<sequence length="1010" mass="111240">MVGSKAFDGDIVTYPELQLLPTMRFDGVVNKYPNKVAVISLHGVLTYSQLCVAANQLAWHLQKIGVGPEDVVAVSLERGNLFVVAIMAIWKANGAYLPLDISMPSSRMDFMISDGHARCIITTESVARARKLDESTSTVLLLDDIGFIQTMWQYPLSSPPRTAQNHNLAYVLYTSGTSGKPKGVGITHHNLINLVNDIQHTKEIVPDDRVMVFSPFCFDATIRDIAGTLLTGATLYIPDQEEVLPGNFVETLQSRKITNVVVTPSVLQNCRPQSLPLLRMIVTAGEKVGKDIIQTWGKGRILINAYGPTEATVCCAKKTYHEGELLVGENVSIGVPILNTKIHILDSEGRLAKNGVIGEIYISGPSVSSKGYLNLPELNNERFFNNMYMGVGRTFRTGDLGRLTPCGDIECVGRKDSQIKLHGQRIESEEITELLLTDPAVLGAIIVLEGPNNDQYIACYVVRTPTGILMKESDLSTRLDSLLRKRLPSYSIPSTFLYIDSIPTTISNKVDLKALHHATLACKDKISPEKVGNLTPFERVVATALLDAMGLAPNLPLNAQTTYSELGGTSLQAAMVLQSLNHILKCKIKFAKFYRRKLSVRDIASLATENEIGESQEFHAALQQQPYLPQDISFHRAIACTASSQRLMLTGATGFLGAHVLSALLEKGTTGVVCLVRSTNKLSGLRRVEAALKSWSLWKNEYMHHIDIIPANISQAFLGMDPDKYILLAQSVHEVWHCAAEVSFVASYADLEGTNVDGMREVLRFSNALTTKRLIYVSTLAVFFGARNKVDYGEEKSTAKWGQDVVTGYGQTKWIAEQMVVEFQDQGGDVLIFRPGRLLGSLSKGLSPSSDLTMRLLSSFIEIGVAPSLSWYIDFTPVDLCAEALIDLASSGKNGIYHFINPRPISLVAIVEQLNRLLKPAGRSVTMIPYQNWKQKIMQSVTLRPLSALFTDSIGQNANDWSVLDALLDTTTFRRSSYSIRRLQEDITDPGILKFPGCSELLARYMAQGF</sequence>